<protein>
    <recommendedName>
        <fullName evidence="3">Transposase</fullName>
    </recommendedName>
</protein>
<evidence type="ECO:0008006" key="3">
    <source>
        <dbReference type="Google" id="ProtNLM"/>
    </source>
</evidence>
<proteinExistence type="predicted"/>
<organism evidence="1 2">
    <name type="scientific">Flavobacterium frigoritolerans</name>
    <dbReference type="NCBI Taxonomy" id="2987686"/>
    <lineage>
        <taxon>Bacteria</taxon>
        <taxon>Pseudomonadati</taxon>
        <taxon>Bacteroidota</taxon>
        <taxon>Flavobacteriia</taxon>
        <taxon>Flavobacteriales</taxon>
        <taxon>Flavobacteriaceae</taxon>
        <taxon>Flavobacterium</taxon>
    </lineage>
</organism>
<keyword evidence="2" id="KW-1185">Reference proteome</keyword>
<gene>
    <name evidence="1" type="ORF">OIU80_19710</name>
</gene>
<accession>A0A9X3CAC7</accession>
<dbReference type="RefSeq" id="WP_264288682.1">
    <property type="nucleotide sequence ID" value="NZ_JAOZEV010000026.1"/>
</dbReference>
<dbReference type="AlphaFoldDB" id="A0A9X3CAC7"/>
<reference evidence="1" key="1">
    <citation type="submission" date="2022-10" db="EMBL/GenBank/DDBJ databases">
        <title>Two novel species of Flavobacterium.</title>
        <authorList>
            <person name="Liu Q."/>
            <person name="Xin Y.-H."/>
        </authorList>
    </citation>
    <scope>NUCLEOTIDE SEQUENCE</scope>
    <source>
        <strain evidence="1">LS1R47</strain>
    </source>
</reference>
<dbReference type="EMBL" id="JAOZEV010000026">
    <property type="protein sequence ID" value="MCV9934513.1"/>
    <property type="molecule type" value="Genomic_DNA"/>
</dbReference>
<dbReference type="Proteomes" id="UP001151133">
    <property type="component" value="Unassembled WGS sequence"/>
</dbReference>
<evidence type="ECO:0000313" key="2">
    <source>
        <dbReference type="Proteomes" id="UP001151133"/>
    </source>
</evidence>
<name>A0A9X3CAC7_9FLAO</name>
<comment type="caution">
    <text evidence="1">The sequence shown here is derived from an EMBL/GenBank/DDBJ whole genome shotgun (WGS) entry which is preliminary data.</text>
</comment>
<evidence type="ECO:0000313" key="1">
    <source>
        <dbReference type="EMBL" id="MCV9934513.1"/>
    </source>
</evidence>
<sequence>MPYLYSNKTVAVELDELVPKFWNCYEGLKKELQRYKEKSFGIKRLQVGGNGRKLLIDYDSLNNTIQEALGDPRKAGHPLEPFFEWDSNAPEFYTKFKRGGTTILKSDEQERYIINASVMHAVLKLEQARIQARIKMKSSMVGITETLRYDVESFQNHLKAKHQVEHTLPISIRFKDLLKDFKTNGYIAIIKDPNGTGKQNARKVDEKTEMILNGLFKNQLHKPTPTEVARNYDAFLNSYAEVYNEDTGELYDPKEFKKLSQATIINYINKWENTLATYKSRSGDRQVYMGKFKPHHQMEMPTLAGSIISIDDRQPPFVYNKKGDRVWFYLGVDIASQAITSVVYGKTKEGIIVDFYRQMVRNYTEWGYCLPHELECESSLNSSYKDSLLRPGAMFQEVKIEANNARGKYIERINGKLRYEFEKKEIGWIARPTAKSEANQLSSAKKQIIPFDILVNDRMLDIEDYNNSPHPDNLGLSRWDYFEKHQHPNLKPTNWEAILPVIGYKTVTSCKAGYISLQGKKRAIAENGKILTGEALIQQMRIIEGKEFDVYWLDGNEGQVLKALVYFNERFVCEVMEMPRYNRATIERTDSDQDAIILQSAYVASVDAFEKRQRNKIENIQIIDNKPKTVNSNFKFKNIKRYEAREEPVEIFKDDDENDDQFVFVPQKSSVPSWKRNFM</sequence>